<dbReference type="PROSITE" id="PS50056">
    <property type="entry name" value="TYR_PHOSPHATASE_2"/>
    <property type="match status" value="2"/>
</dbReference>
<dbReference type="PROSITE" id="PS00383">
    <property type="entry name" value="TYR_PHOSPHATASE_1"/>
    <property type="match status" value="1"/>
</dbReference>
<dbReference type="GO" id="GO:0004725">
    <property type="term" value="F:protein tyrosine phosphatase activity"/>
    <property type="evidence" value="ECO:0007669"/>
    <property type="project" value="UniProtKB-EC"/>
</dbReference>
<dbReference type="EC" id="3.1.3.48" evidence="3"/>
<dbReference type="InterPro" id="IPR029021">
    <property type="entry name" value="Prot-tyrosine_phosphatase-like"/>
</dbReference>
<comment type="catalytic activity">
    <reaction evidence="14">
        <text>O-phospho-L-tyrosyl-[protein] + H2O = L-tyrosyl-[protein] + phosphate</text>
        <dbReference type="Rhea" id="RHEA:10684"/>
        <dbReference type="Rhea" id="RHEA-COMP:10136"/>
        <dbReference type="Rhea" id="RHEA-COMP:20101"/>
        <dbReference type="ChEBI" id="CHEBI:15377"/>
        <dbReference type="ChEBI" id="CHEBI:43474"/>
        <dbReference type="ChEBI" id="CHEBI:46858"/>
        <dbReference type="ChEBI" id="CHEBI:61978"/>
        <dbReference type="EC" id="3.1.3.48"/>
    </reaction>
</comment>
<evidence type="ECO:0000259" key="19">
    <source>
        <dbReference type="PROSITE" id="PS50853"/>
    </source>
</evidence>
<evidence type="ECO:0000256" key="10">
    <source>
        <dbReference type="ARBA" id="ARBA00023136"/>
    </source>
</evidence>
<evidence type="ECO:0000259" key="16">
    <source>
        <dbReference type="PROSITE" id="PS50055"/>
    </source>
</evidence>
<dbReference type="FunFam" id="3.90.190.10:FF:000210">
    <property type="entry name" value="Receptor-type tyrosine-protein phosphatase delta isoform x2"/>
    <property type="match status" value="1"/>
</dbReference>
<keyword evidence="6" id="KW-0677">Repeat</keyword>
<dbReference type="GO" id="GO:0016020">
    <property type="term" value="C:membrane"/>
    <property type="evidence" value="ECO:0007669"/>
    <property type="project" value="UniProtKB-SubCell"/>
</dbReference>
<dbReference type="InterPro" id="IPR036116">
    <property type="entry name" value="FN3_sf"/>
</dbReference>
<dbReference type="SUPFAM" id="SSF49265">
    <property type="entry name" value="Fibronectin type III"/>
    <property type="match status" value="2"/>
</dbReference>
<dbReference type="SMART" id="SM00194">
    <property type="entry name" value="PTPc"/>
    <property type="match status" value="2"/>
</dbReference>
<comment type="caution">
    <text evidence="20">The sequence shown here is derived from an EMBL/GenBank/DDBJ whole genome shotgun (WGS) entry which is preliminary data.</text>
</comment>
<feature type="non-terminal residue" evidence="20">
    <location>
        <position position="1"/>
    </location>
</feature>
<accession>Q4SFF7</accession>
<sequence length="1843" mass="207039">VLLFVLSTVPPRFTKVPVDQIGLSGGVVSFVCQATGDPKPRVSWNKKGKKVNSQRIETIEFDEGAGAVLRIQPLRTPRDENIYECVAENSEGEITVNAKLSIIRVHVERIPMGHQAYFPRRECGGVEGCRLSAGDDLIPPGFPNIDMGPQLKVVERTRTATMLCAASGNPDPEITWYKDFLPIDPSASNGRIKQLRSETIEDTPIRGGAGEWICQSHYVMRVIRGALQIENSEETDQGKYECVASNVEGVRYSSPANLYVRGVITAQVPPHYVTHLLCLDGVNLCLFSVNFCQSILILDVYYVLFSKQNAPEISSCGGDSFKKKQNTHKKDKYVTLVQCYFVPDQIKTPSRAEALVLLLTTESTQHLQLNVGSTPKEQPVFYFLSIPNGPAGLLVSVNEEPVHAIGIPLLSSTHLQKDDASVRPTVHASAWVLRLKAEAGTEASYWRETSFTQPLQLPGPLANVSPRKKIASHHINETPPPPPLKTITHVYTHMHTHFCPHIPVGPSLLQIASCLQSPSSSTHSFIFMPSPCPCSPSHHPVAQPLPPTPPKKLDITALNSSSNMPGPPSLSVAQDSETTAMVRWDPPNVTSGADLQGYRLQFGRKDVPPLATLEFTPQERQHFVDSIHRGATYVFKISAKNRRGFGEEATVELSVPENTPDGYPQMNEGSNVTCCSVQLSWNPPVLAERNGVITEYTLAYKEAGTGGAPQELRLPPNQSSYVLNSLKPNSAYDVKIRAHTGIGPGPYSPPIQYRTMAFDPTDVPKNFTVKWATKTTVVIAWSYNQRSPFNCTVSWDRTSAPLAVSPAFLFLRLLRLPPGFPLNQIEYNRQKMVVDAKRMRVLINGLKHNTSYNFTVTCQESVDGGPRHRVTAKTAPFIVLKKPKLDIYAKPENMLTMSFSPVDVKDVRNFYIVVVPLKRKSPTIKNLINPDEMDMEELLRDVIPKRRSSRQLAQLDQRSPYITACFKQLPSSFTVGTDHSYSNCENKPLEPGQEYVFFLLAELSSTTGKMFATSAYTDTVMTPELVVDPQPIEMGDGLIWVVGPVLAVVFIICIVIAILLYKNRKRKESEPRTKCLLNNADITPHHPTDPVEMRRINFQTPGMMNHPPIPISELAEHTELLKANDNLKLSQEYESIDPGQQFTWEHSNLEVNKPKNRYANVIAYDHSRVILAPIDGITGSDYINANYIDGYRKQNAYIATQGPLPETFGDFWRMVWEQRSATVVMMTRLEEKSRIKCDQYWPSRGTETYGMTQVTLLDTIELATFCVRTFSLHKNGSSEKREVRQFQFTAWPDHGVPEYPTPFLAFLRRVKTCNPPDAGPIIAHCRSDALWNDLQSLYVGHILIFKMHLLFLLSHLSLSFPPLLFSFQQRLIEIETCGFAAIRSRSARTPSEQHTMKLKFDSVPPSLFFLCPLCLSLSSPGLCFLPLLNYLKCETEGSLSVRGKCIITTRFTAQNSTDGTSDSQTGKMFHVETRLRLSLSLSLCSAGVGRTGCFIVIDAMLERIKHEKTVDIYGHVTLMRSQRNYMVQTEDQYSFIHDALLEAVACGNTEVAARSLYSYIQKLAQVESGEHVTGMELEFKRLANSKAHTSRFISANLPCNKFKNRLVNIMPYETTRVCLQPIRGLEGSDYINASFIDGYRQQKAYIATQGPLAETTEDFWRMLWENNSTIVVMLTKLREMGREKCHQYWPAERSARYQYFVVDPMAEYNMPQYILREFKVTDARDGQSRTVRQFQFTDWPEQGVPKSGEGFIDFIGQVHKTKEQFGQDGPISVHCSAGVGRTGVFITLSIVLERMRYEGVVDIFQTVKMLRTQRPAMVQTEDEYQFCYHAALEYLGSFDHYAT</sequence>
<dbReference type="FunFam" id="3.90.190.10:FF:000002">
    <property type="entry name" value="receptor-type tyrosine-protein phosphatase delta isoform X2"/>
    <property type="match status" value="1"/>
</dbReference>
<dbReference type="EMBL" id="CAAE01014603">
    <property type="protein sequence ID" value="CAG00625.1"/>
    <property type="molecule type" value="Genomic_DNA"/>
</dbReference>
<dbReference type="InterPro" id="IPR003961">
    <property type="entry name" value="FN3_dom"/>
</dbReference>
<feature type="domain" description="Tyrosine specific protein phosphatases" evidence="17">
    <location>
        <begin position="1484"/>
        <end position="1534"/>
    </location>
</feature>
<dbReference type="FunFam" id="2.60.40.10:FF:000015">
    <property type="entry name" value="receptor-type tyrosine-protein phosphatase delta isoform X2"/>
    <property type="match status" value="1"/>
</dbReference>
<dbReference type="Pfam" id="PF00102">
    <property type="entry name" value="Y_phosphatase"/>
    <property type="match status" value="3"/>
</dbReference>
<evidence type="ECO:0000256" key="11">
    <source>
        <dbReference type="ARBA" id="ARBA00023170"/>
    </source>
</evidence>
<dbReference type="PRINTS" id="PR00700">
    <property type="entry name" value="PRTYPHPHTASE"/>
</dbReference>
<dbReference type="InterPro" id="IPR016130">
    <property type="entry name" value="Tyr_Pase_AS"/>
</dbReference>
<gene>
    <name evidence="20" type="ORF">GSTENG00019120001</name>
</gene>
<dbReference type="PANTHER" id="PTHR46957">
    <property type="entry name" value="CYTOKINE RECEPTOR"/>
    <property type="match status" value="1"/>
</dbReference>
<dbReference type="InterPro" id="IPR003599">
    <property type="entry name" value="Ig_sub"/>
</dbReference>
<dbReference type="PROSITE" id="PS50835">
    <property type="entry name" value="IG_LIKE"/>
    <property type="match status" value="2"/>
</dbReference>
<evidence type="ECO:0000256" key="6">
    <source>
        <dbReference type="ARBA" id="ARBA00022737"/>
    </source>
</evidence>
<keyword evidence="10 15" id="KW-0472">Membrane</keyword>
<reference evidence="20" key="1">
    <citation type="journal article" date="2004" name="Nature">
        <title>Genome duplication in the teleost fish Tetraodon nigroviridis reveals the early vertebrate proto-karyotype.</title>
        <authorList>
            <person name="Jaillon O."/>
            <person name="Aury J.-M."/>
            <person name="Brunet F."/>
            <person name="Petit J.-L."/>
            <person name="Stange-Thomann N."/>
            <person name="Mauceli E."/>
            <person name="Bouneau L."/>
            <person name="Fischer C."/>
            <person name="Ozouf-Costaz C."/>
            <person name="Bernot A."/>
            <person name="Nicaud S."/>
            <person name="Jaffe D."/>
            <person name="Fisher S."/>
            <person name="Lutfalla G."/>
            <person name="Dossat C."/>
            <person name="Segurens B."/>
            <person name="Dasilva C."/>
            <person name="Salanoubat M."/>
            <person name="Levy M."/>
            <person name="Boudet N."/>
            <person name="Castellano S."/>
            <person name="Anthouard V."/>
            <person name="Jubin C."/>
            <person name="Castelli V."/>
            <person name="Katinka M."/>
            <person name="Vacherie B."/>
            <person name="Biemont C."/>
            <person name="Skalli Z."/>
            <person name="Cattolico L."/>
            <person name="Poulain J."/>
            <person name="De Berardinis V."/>
            <person name="Cruaud C."/>
            <person name="Duprat S."/>
            <person name="Brottier P."/>
            <person name="Coutanceau J.-P."/>
            <person name="Gouzy J."/>
            <person name="Parra G."/>
            <person name="Lardier G."/>
            <person name="Chapple C."/>
            <person name="McKernan K.J."/>
            <person name="McEwan P."/>
            <person name="Bosak S."/>
            <person name="Kellis M."/>
            <person name="Volff J.-N."/>
            <person name="Guigo R."/>
            <person name="Zody M.C."/>
            <person name="Mesirov J."/>
            <person name="Lindblad-Toh K."/>
            <person name="Birren B."/>
            <person name="Nusbaum C."/>
            <person name="Kahn D."/>
            <person name="Robinson-Rechavi M."/>
            <person name="Laudet V."/>
            <person name="Schachter V."/>
            <person name="Quetier F."/>
            <person name="Saurin W."/>
            <person name="Scarpelli C."/>
            <person name="Wincker P."/>
            <person name="Lander E.S."/>
            <person name="Weissenbach J."/>
            <person name="Roest Crollius H."/>
        </authorList>
    </citation>
    <scope>NUCLEOTIDE SEQUENCE [LARGE SCALE GENOMIC DNA]</scope>
</reference>
<dbReference type="CDD" id="cd22541">
    <property type="entry name" value="SP5_N"/>
    <property type="match status" value="1"/>
</dbReference>
<evidence type="ECO:0000256" key="4">
    <source>
        <dbReference type="ARBA" id="ARBA00022692"/>
    </source>
</evidence>
<dbReference type="Gene3D" id="3.90.190.10">
    <property type="entry name" value="Protein tyrosine phosphatase superfamily"/>
    <property type="match status" value="3"/>
</dbReference>
<dbReference type="SMART" id="SM00409">
    <property type="entry name" value="IG"/>
    <property type="match status" value="2"/>
</dbReference>
<feature type="transmembrane region" description="Helical" evidence="15">
    <location>
        <begin position="1038"/>
        <end position="1061"/>
    </location>
</feature>
<dbReference type="CDD" id="cd14627">
    <property type="entry name" value="R-PTP-S-2"/>
    <property type="match status" value="1"/>
</dbReference>
<feature type="domain" description="Fibronectin type-III" evidence="19">
    <location>
        <begin position="660"/>
        <end position="758"/>
    </location>
</feature>
<keyword evidence="12" id="KW-0325">Glycoprotein</keyword>
<feature type="domain" description="Tyrosine-protein phosphatase" evidence="16">
    <location>
        <begin position="1129"/>
        <end position="1543"/>
    </location>
</feature>
<evidence type="ECO:0000256" key="1">
    <source>
        <dbReference type="ARBA" id="ARBA00004479"/>
    </source>
</evidence>
<keyword evidence="7" id="KW-0378">Hydrolase</keyword>
<dbReference type="PROSITE" id="PS50853">
    <property type="entry name" value="FN3"/>
    <property type="match status" value="2"/>
</dbReference>
<comment type="similarity">
    <text evidence="2">Belongs to the protein-tyrosine phosphatase family. Receptor class 2A subfamily.</text>
</comment>
<evidence type="ECO:0000256" key="9">
    <source>
        <dbReference type="ARBA" id="ARBA00022989"/>
    </source>
</evidence>
<evidence type="ECO:0000259" key="17">
    <source>
        <dbReference type="PROSITE" id="PS50056"/>
    </source>
</evidence>
<organism evidence="20">
    <name type="scientific">Tetraodon nigroviridis</name>
    <name type="common">Spotted green pufferfish</name>
    <name type="synonym">Chelonodon nigroviridis</name>
    <dbReference type="NCBI Taxonomy" id="99883"/>
    <lineage>
        <taxon>Eukaryota</taxon>
        <taxon>Metazoa</taxon>
        <taxon>Chordata</taxon>
        <taxon>Craniata</taxon>
        <taxon>Vertebrata</taxon>
        <taxon>Euteleostomi</taxon>
        <taxon>Actinopterygii</taxon>
        <taxon>Neopterygii</taxon>
        <taxon>Teleostei</taxon>
        <taxon>Neoteleostei</taxon>
        <taxon>Acanthomorphata</taxon>
        <taxon>Eupercaria</taxon>
        <taxon>Tetraodontiformes</taxon>
        <taxon>Tetradontoidea</taxon>
        <taxon>Tetraodontidae</taxon>
        <taxon>Tetraodon</taxon>
    </lineage>
</organism>
<keyword evidence="11" id="KW-0675">Receptor</keyword>
<evidence type="ECO:0000256" key="12">
    <source>
        <dbReference type="ARBA" id="ARBA00023180"/>
    </source>
</evidence>
<dbReference type="Pfam" id="PF07679">
    <property type="entry name" value="I-set"/>
    <property type="match status" value="1"/>
</dbReference>
<keyword evidence="8" id="KW-0904">Protein phosphatase</keyword>
<protein>
    <recommendedName>
        <fullName evidence="3">protein-tyrosine-phosphatase</fullName>
        <ecNumber evidence="3">3.1.3.48</ecNumber>
    </recommendedName>
</protein>
<evidence type="ECO:0000256" key="13">
    <source>
        <dbReference type="ARBA" id="ARBA00023319"/>
    </source>
</evidence>
<dbReference type="SMART" id="SM00404">
    <property type="entry name" value="PTPc_motif"/>
    <property type="match status" value="2"/>
</dbReference>
<dbReference type="Pfam" id="PF00041">
    <property type="entry name" value="fn3"/>
    <property type="match status" value="2"/>
</dbReference>
<feature type="domain" description="Fibronectin type-III" evidence="19">
    <location>
        <begin position="564"/>
        <end position="659"/>
    </location>
</feature>
<keyword evidence="4 15" id="KW-0812">Transmembrane</keyword>
<evidence type="ECO:0000256" key="5">
    <source>
        <dbReference type="ARBA" id="ARBA00022729"/>
    </source>
</evidence>
<dbReference type="InterPro" id="IPR050713">
    <property type="entry name" value="RTP_Phos/Ushers"/>
</dbReference>
<keyword evidence="13" id="KW-0393">Immunoglobulin domain</keyword>
<feature type="domain" description="Ig-like" evidence="18">
    <location>
        <begin position="143"/>
        <end position="259"/>
    </location>
</feature>
<dbReference type="CDD" id="cd00063">
    <property type="entry name" value="FN3"/>
    <property type="match status" value="2"/>
</dbReference>
<dbReference type="Pfam" id="PF13927">
    <property type="entry name" value="Ig_3"/>
    <property type="match status" value="1"/>
</dbReference>
<evidence type="ECO:0000256" key="8">
    <source>
        <dbReference type="ARBA" id="ARBA00022912"/>
    </source>
</evidence>
<dbReference type="SMART" id="SM00060">
    <property type="entry name" value="FN3"/>
    <property type="match status" value="3"/>
</dbReference>
<dbReference type="InterPro" id="IPR013783">
    <property type="entry name" value="Ig-like_fold"/>
</dbReference>
<dbReference type="CDD" id="cd05738">
    <property type="entry name" value="IgI_2_RPTP_IIa_LAR_like"/>
    <property type="match status" value="1"/>
</dbReference>
<evidence type="ECO:0000256" key="3">
    <source>
        <dbReference type="ARBA" id="ARBA00013064"/>
    </source>
</evidence>
<dbReference type="OrthoDB" id="10253954at2759"/>
<feature type="domain" description="Ig-like" evidence="18">
    <location>
        <begin position="11"/>
        <end position="101"/>
    </location>
</feature>
<dbReference type="InterPro" id="IPR003598">
    <property type="entry name" value="Ig_sub2"/>
</dbReference>
<evidence type="ECO:0000259" key="18">
    <source>
        <dbReference type="PROSITE" id="PS50835"/>
    </source>
</evidence>
<evidence type="ECO:0000256" key="15">
    <source>
        <dbReference type="SAM" id="Phobius"/>
    </source>
</evidence>
<feature type="domain" description="Tyrosine-protein phosphatase" evidence="16">
    <location>
        <begin position="1575"/>
        <end position="1834"/>
    </location>
</feature>
<dbReference type="Gene3D" id="2.60.40.10">
    <property type="entry name" value="Immunoglobulins"/>
    <property type="match status" value="5"/>
</dbReference>
<dbReference type="KEGG" id="tng:GSTEN00019120G001"/>
<feature type="transmembrane region" description="Helical" evidence="15">
    <location>
        <begin position="1336"/>
        <end position="1358"/>
    </location>
</feature>
<dbReference type="SUPFAM" id="SSF52799">
    <property type="entry name" value="(Phosphotyrosine protein) phosphatases II"/>
    <property type="match status" value="3"/>
</dbReference>
<dbReference type="FunFam" id="2.60.40.10:FF:000082">
    <property type="entry name" value="receptor-type tyrosine-protein phosphatase delta isoform X2"/>
    <property type="match status" value="1"/>
</dbReference>
<dbReference type="PROSITE" id="PS50055">
    <property type="entry name" value="TYR_PHOSPHATASE_PTP"/>
    <property type="match status" value="2"/>
</dbReference>
<dbReference type="InterPro" id="IPR000387">
    <property type="entry name" value="Tyr_Pase_dom"/>
</dbReference>
<keyword evidence="5" id="KW-0732">Signal</keyword>
<dbReference type="InterPro" id="IPR007110">
    <property type="entry name" value="Ig-like_dom"/>
</dbReference>
<name>Q4SFF7_TETNG</name>
<proteinExistence type="inferred from homology"/>
<dbReference type="InterPro" id="IPR013098">
    <property type="entry name" value="Ig_I-set"/>
</dbReference>
<dbReference type="InterPro" id="IPR003595">
    <property type="entry name" value="Tyr_Pase_cat"/>
</dbReference>
<keyword evidence="9 15" id="KW-1133">Transmembrane helix</keyword>
<dbReference type="SUPFAM" id="SSF48726">
    <property type="entry name" value="Immunoglobulin"/>
    <property type="match status" value="2"/>
</dbReference>
<evidence type="ECO:0000256" key="2">
    <source>
        <dbReference type="ARBA" id="ARBA00010504"/>
    </source>
</evidence>
<feature type="domain" description="Tyrosine specific protein phosphatases" evidence="17">
    <location>
        <begin position="1752"/>
        <end position="1825"/>
    </location>
</feature>
<dbReference type="SMART" id="SM00408">
    <property type="entry name" value="IGc2"/>
    <property type="match status" value="2"/>
</dbReference>
<dbReference type="InterPro" id="IPR000242">
    <property type="entry name" value="PTP_cat"/>
</dbReference>
<comment type="subcellular location">
    <subcellularLocation>
        <location evidence="1">Membrane</location>
        <topology evidence="1">Single-pass type I membrane protein</topology>
    </subcellularLocation>
</comment>
<evidence type="ECO:0000256" key="14">
    <source>
        <dbReference type="ARBA" id="ARBA00051722"/>
    </source>
</evidence>
<dbReference type="FunFam" id="2.60.40.10:FF:000128">
    <property type="entry name" value="receptor-type tyrosine-protein phosphatase delta isoform X2"/>
    <property type="match status" value="1"/>
</dbReference>
<evidence type="ECO:0000256" key="7">
    <source>
        <dbReference type="ARBA" id="ARBA00022801"/>
    </source>
</evidence>
<dbReference type="PANTHER" id="PTHR46957:SF6">
    <property type="entry name" value="PROTEIN-TYROSINE-PHOSPHATASE"/>
    <property type="match status" value="1"/>
</dbReference>
<dbReference type="InterPro" id="IPR036179">
    <property type="entry name" value="Ig-like_dom_sf"/>
</dbReference>
<evidence type="ECO:0000313" key="20">
    <source>
        <dbReference type="EMBL" id="CAG00625.1"/>
    </source>
</evidence>
<dbReference type="FunFam" id="2.60.40.10:FF:000023">
    <property type="entry name" value="receptor-type tyrosine-protein phosphatase delta isoform X2"/>
    <property type="match status" value="1"/>
</dbReference>
<reference evidence="20" key="2">
    <citation type="submission" date="2004-02" db="EMBL/GenBank/DDBJ databases">
        <authorList>
            <consortium name="Genoscope"/>
            <consortium name="Whitehead Institute Centre for Genome Research"/>
        </authorList>
    </citation>
    <scope>NUCLEOTIDE SEQUENCE</scope>
</reference>